<dbReference type="InterPro" id="IPR023158">
    <property type="entry name" value="YerB-like_sf"/>
</dbReference>
<reference evidence="3" key="1">
    <citation type="submission" date="2019-10" db="EMBL/GenBank/DDBJ databases">
        <title>Description of Paenibacillus glebae sp. nov.</title>
        <authorList>
            <person name="Carlier A."/>
            <person name="Qi S."/>
        </authorList>
    </citation>
    <scope>NUCLEOTIDE SEQUENCE</scope>
    <source>
        <strain evidence="3">LMG 31456</strain>
    </source>
</reference>
<protein>
    <submittedName>
        <fullName evidence="3">DUF3048 domain-containing protein</fullName>
    </submittedName>
</protein>
<dbReference type="AlphaFoldDB" id="A0A972K6P7"/>
<dbReference type="PROSITE" id="PS51257">
    <property type="entry name" value="PROKAR_LIPOPROTEIN"/>
    <property type="match status" value="1"/>
</dbReference>
<dbReference type="Proteomes" id="UP000641588">
    <property type="component" value="Unassembled WGS sequence"/>
</dbReference>
<dbReference type="InterPro" id="IPR035328">
    <property type="entry name" value="DUF3048_C"/>
</dbReference>
<feature type="domain" description="DUF3048" evidence="1">
    <location>
        <begin position="63"/>
        <end position="203"/>
    </location>
</feature>
<sequence>MLMVTRMTGFIAAFMVTLLITSCSLEPGTKKSAPAMTPIAPTSTSSAASTEVKQQVAMFKEPFTGLLSEEKNDSRPLLVMVNNHPSARPQSGLSYADVLYESLAEGEVTRIAALYQSAKANFTIGPVRSIRPYFIDLGKIYDAVLIHAGGSPDAYTQLEEQKLDHLDEITNAGRFFWREAFRKAPHNLYTGLVKIRMGTEKLGLRNEYMATQAIPAYVPENADKLGELSSGMRITFLLKSYAVSYTYDAGLKLYKRFVNDVPHLDLSNNEQLAASNVVVLAAEHVILDNEGRRDIKMIGSGRGYLFQRNIAQPIEWRKSDVFDRFHLYRDGKEIGLFPGKTHYLIVPNKPSLEEHLTIQSEAP</sequence>
<evidence type="ECO:0000259" key="2">
    <source>
        <dbReference type="Pfam" id="PF17479"/>
    </source>
</evidence>
<name>A0A972K6P7_9BACL</name>
<dbReference type="SUPFAM" id="SSF159774">
    <property type="entry name" value="YerB-like"/>
    <property type="match status" value="1"/>
</dbReference>
<dbReference type="Pfam" id="PF11258">
    <property type="entry name" value="DUF3048"/>
    <property type="match status" value="1"/>
</dbReference>
<dbReference type="EMBL" id="WHOD01000135">
    <property type="protein sequence ID" value="NOU98362.1"/>
    <property type="molecule type" value="Genomic_DNA"/>
</dbReference>
<organism evidence="3 4">
    <name type="scientific">Paenibacillus foliorum</name>
    <dbReference type="NCBI Taxonomy" id="2654974"/>
    <lineage>
        <taxon>Bacteria</taxon>
        <taxon>Bacillati</taxon>
        <taxon>Bacillota</taxon>
        <taxon>Bacilli</taxon>
        <taxon>Bacillales</taxon>
        <taxon>Paenibacillaceae</taxon>
        <taxon>Paenibacillus</taxon>
    </lineage>
</organism>
<proteinExistence type="predicted"/>
<dbReference type="Gene3D" id="3.50.90.10">
    <property type="entry name" value="YerB-like"/>
    <property type="match status" value="1"/>
</dbReference>
<keyword evidence="4" id="KW-1185">Reference proteome</keyword>
<feature type="domain" description="DUF3048" evidence="2">
    <location>
        <begin position="234"/>
        <end position="342"/>
    </location>
</feature>
<evidence type="ECO:0000313" key="3">
    <source>
        <dbReference type="EMBL" id="NOU98362.1"/>
    </source>
</evidence>
<comment type="caution">
    <text evidence="3">The sequence shown here is derived from an EMBL/GenBank/DDBJ whole genome shotgun (WGS) entry which is preliminary data.</text>
</comment>
<accession>A0A972K6P7</accession>
<dbReference type="InterPro" id="IPR021416">
    <property type="entry name" value="DUF3048_N"/>
</dbReference>
<evidence type="ECO:0000259" key="1">
    <source>
        <dbReference type="Pfam" id="PF11258"/>
    </source>
</evidence>
<gene>
    <name evidence="3" type="ORF">GC093_34850</name>
</gene>
<dbReference type="Pfam" id="PF17479">
    <property type="entry name" value="DUF3048_C"/>
    <property type="match status" value="1"/>
</dbReference>
<evidence type="ECO:0000313" key="4">
    <source>
        <dbReference type="Proteomes" id="UP000641588"/>
    </source>
</evidence>